<keyword evidence="10" id="KW-1185">Reference proteome</keyword>
<dbReference type="Gene3D" id="2.60.40.10">
    <property type="entry name" value="Immunoglobulins"/>
    <property type="match status" value="1"/>
</dbReference>
<dbReference type="RefSeq" id="WP_160907720.1">
    <property type="nucleotide sequence ID" value="NZ_WVHS01000003.1"/>
</dbReference>
<sequence length="464" mass="52739">MNIAQIPPGHTAEVTTHGKKRRWIYPKVIKGKLYHYRVLVGYTLLGLLFTGPFIRINGEQLFLFNIPERKFVFFGLVFLPQDFYIFVVGMLTFMVFIALFTVVLGRIWCGWACPQTIFMEIIFRPIEYWIEGDHLQQKKLDAAPLSFTKVAKKAARHGIFLLVSFLIANIFLAYIIGAGSLIKIIREPVTAHIAGLSFLLLFTLVFHLVFARLRELVCTVICPYGRLQSVLLDNKSIQVMYDDVRGEPRGKRKRNSETPTGDCINCGLCVDVCPTGIDIRNGSQPECINCTACIDACDMVMKKLDRQPRLIGFKTEEQVTGRKPLRISKRVYAYSAVLGVLLISTAFLIIRRSDIETSVYRASGTLYQELPGSMISNLYTAELVNKTTHAVRFNIAADDPAVSIRYVNKQTAIARDGSVKLTFFLVRRQNELQDYKSEIRLNIFSNGKRIDQVRTTFIAPYKTY</sequence>
<keyword evidence="7" id="KW-0812">Transmembrane</keyword>
<keyword evidence="7" id="KW-0472">Membrane</keyword>
<keyword evidence="1" id="KW-0813">Transport</keyword>
<keyword evidence="6" id="KW-0411">Iron-sulfur</keyword>
<dbReference type="InterPro" id="IPR017896">
    <property type="entry name" value="4Fe4S_Fe-S-bd"/>
</dbReference>
<dbReference type="PANTHER" id="PTHR30176:SF3">
    <property type="entry name" value="FERREDOXIN-TYPE PROTEIN NAPH"/>
    <property type="match status" value="1"/>
</dbReference>
<evidence type="ECO:0000313" key="10">
    <source>
        <dbReference type="Proteomes" id="UP000451233"/>
    </source>
</evidence>
<gene>
    <name evidence="9" type="primary">ccoG</name>
    <name evidence="9" type="ORF">GS398_15695</name>
</gene>
<feature type="transmembrane region" description="Helical" evidence="7">
    <location>
        <begin position="159"/>
        <end position="185"/>
    </location>
</feature>
<name>A0A7K1Y0I8_9SPHI</name>
<keyword evidence="3" id="KW-0479">Metal-binding</keyword>
<dbReference type="Pfam" id="PF13746">
    <property type="entry name" value="Fer4_18"/>
    <property type="match status" value="1"/>
</dbReference>
<dbReference type="InterPro" id="IPR014116">
    <property type="entry name" value="Cyt_c_oxidase_cbb3_FixG"/>
</dbReference>
<feature type="transmembrane region" description="Helical" evidence="7">
    <location>
        <begin position="34"/>
        <end position="54"/>
    </location>
</feature>
<keyword evidence="2" id="KW-0004">4Fe-4S</keyword>
<keyword evidence="7" id="KW-1133">Transmembrane helix</keyword>
<feature type="transmembrane region" description="Helical" evidence="7">
    <location>
        <begin position="191"/>
        <end position="210"/>
    </location>
</feature>
<evidence type="ECO:0000256" key="5">
    <source>
        <dbReference type="ARBA" id="ARBA00023004"/>
    </source>
</evidence>
<dbReference type="InterPro" id="IPR032879">
    <property type="entry name" value="FixG_C"/>
</dbReference>
<dbReference type="Pfam" id="PF12801">
    <property type="entry name" value="Fer4_5"/>
    <property type="match status" value="1"/>
</dbReference>
<dbReference type="GO" id="GO:0046872">
    <property type="term" value="F:metal ion binding"/>
    <property type="evidence" value="ECO:0007669"/>
    <property type="project" value="UniProtKB-KW"/>
</dbReference>
<organism evidence="9 10">
    <name type="scientific">Hufsiella ginkgonis</name>
    <dbReference type="NCBI Taxonomy" id="2695274"/>
    <lineage>
        <taxon>Bacteria</taxon>
        <taxon>Pseudomonadati</taxon>
        <taxon>Bacteroidota</taxon>
        <taxon>Sphingobacteriia</taxon>
        <taxon>Sphingobacteriales</taxon>
        <taxon>Sphingobacteriaceae</taxon>
        <taxon>Hufsiella</taxon>
    </lineage>
</organism>
<dbReference type="InterPro" id="IPR017900">
    <property type="entry name" value="4Fe4S_Fe_S_CS"/>
</dbReference>
<dbReference type="GO" id="GO:0051539">
    <property type="term" value="F:4 iron, 4 sulfur cluster binding"/>
    <property type="evidence" value="ECO:0007669"/>
    <property type="project" value="UniProtKB-KW"/>
</dbReference>
<evidence type="ECO:0000256" key="4">
    <source>
        <dbReference type="ARBA" id="ARBA00022982"/>
    </source>
</evidence>
<feature type="transmembrane region" description="Helical" evidence="7">
    <location>
        <begin position="331"/>
        <end position="350"/>
    </location>
</feature>
<comment type="caution">
    <text evidence="9">The sequence shown here is derived from an EMBL/GenBank/DDBJ whole genome shotgun (WGS) entry which is preliminary data.</text>
</comment>
<dbReference type="PROSITE" id="PS00198">
    <property type="entry name" value="4FE4S_FER_1"/>
    <property type="match status" value="1"/>
</dbReference>
<dbReference type="AlphaFoldDB" id="A0A7K1Y0I8"/>
<dbReference type="Pfam" id="PF11614">
    <property type="entry name" value="FixG_C"/>
    <property type="match status" value="1"/>
</dbReference>
<evidence type="ECO:0000313" key="9">
    <source>
        <dbReference type="EMBL" id="MXV16745.1"/>
    </source>
</evidence>
<dbReference type="PROSITE" id="PS51379">
    <property type="entry name" value="4FE4S_FER_2"/>
    <property type="match status" value="1"/>
</dbReference>
<accession>A0A7K1Y0I8</accession>
<dbReference type="InterPro" id="IPR051684">
    <property type="entry name" value="Electron_Trans/Redox"/>
</dbReference>
<keyword evidence="4" id="KW-0249">Electron transport</keyword>
<evidence type="ECO:0000259" key="8">
    <source>
        <dbReference type="PROSITE" id="PS51379"/>
    </source>
</evidence>
<feature type="domain" description="4Fe-4S ferredoxin-type" evidence="8">
    <location>
        <begin position="253"/>
        <end position="282"/>
    </location>
</feature>
<evidence type="ECO:0000256" key="6">
    <source>
        <dbReference type="ARBA" id="ARBA00023014"/>
    </source>
</evidence>
<dbReference type="NCBIfam" id="TIGR02745">
    <property type="entry name" value="ccoG_rdxA_fixG"/>
    <property type="match status" value="1"/>
</dbReference>
<keyword evidence="5" id="KW-0408">Iron</keyword>
<reference evidence="9 10" key="1">
    <citation type="submission" date="2019-11" db="EMBL/GenBank/DDBJ databases">
        <title>Pedobacter sp. HMF7056 Genome sequencing and assembly.</title>
        <authorList>
            <person name="Kang H."/>
            <person name="Kim H."/>
            <person name="Joh K."/>
        </authorList>
    </citation>
    <scope>NUCLEOTIDE SEQUENCE [LARGE SCALE GENOMIC DNA]</scope>
    <source>
        <strain evidence="9 10">HMF7056</strain>
    </source>
</reference>
<protein>
    <submittedName>
        <fullName evidence="9">Cytochrome c oxidase accessory protein CcoG</fullName>
    </submittedName>
</protein>
<evidence type="ECO:0000256" key="2">
    <source>
        <dbReference type="ARBA" id="ARBA00022485"/>
    </source>
</evidence>
<dbReference type="SUPFAM" id="SSF54862">
    <property type="entry name" value="4Fe-4S ferredoxins"/>
    <property type="match status" value="1"/>
</dbReference>
<evidence type="ECO:0000256" key="7">
    <source>
        <dbReference type="SAM" id="Phobius"/>
    </source>
</evidence>
<dbReference type="GO" id="GO:0005886">
    <property type="term" value="C:plasma membrane"/>
    <property type="evidence" value="ECO:0007669"/>
    <property type="project" value="TreeGrafter"/>
</dbReference>
<dbReference type="Proteomes" id="UP000451233">
    <property type="component" value="Unassembled WGS sequence"/>
</dbReference>
<dbReference type="PANTHER" id="PTHR30176">
    <property type="entry name" value="FERREDOXIN-TYPE PROTEIN NAPH"/>
    <property type="match status" value="1"/>
</dbReference>
<evidence type="ECO:0000256" key="1">
    <source>
        <dbReference type="ARBA" id="ARBA00022448"/>
    </source>
</evidence>
<dbReference type="EMBL" id="WVHS01000003">
    <property type="protein sequence ID" value="MXV16745.1"/>
    <property type="molecule type" value="Genomic_DNA"/>
</dbReference>
<dbReference type="Gene3D" id="3.30.70.20">
    <property type="match status" value="1"/>
</dbReference>
<dbReference type="InterPro" id="IPR013783">
    <property type="entry name" value="Ig-like_fold"/>
</dbReference>
<proteinExistence type="predicted"/>
<feature type="transmembrane region" description="Helical" evidence="7">
    <location>
        <begin position="83"/>
        <end position="109"/>
    </location>
</feature>
<evidence type="ECO:0000256" key="3">
    <source>
        <dbReference type="ARBA" id="ARBA00022723"/>
    </source>
</evidence>